<evidence type="ECO:0000256" key="7">
    <source>
        <dbReference type="SAM" id="MobiDB-lite"/>
    </source>
</evidence>
<gene>
    <name evidence="9" type="ORF">TrRE_jg11836</name>
</gene>
<evidence type="ECO:0000313" key="10">
    <source>
        <dbReference type="Proteomes" id="UP001165082"/>
    </source>
</evidence>
<dbReference type="GO" id="GO:0003684">
    <property type="term" value="F:damaged DNA binding"/>
    <property type="evidence" value="ECO:0007669"/>
    <property type="project" value="InterPro"/>
</dbReference>
<reference evidence="9" key="1">
    <citation type="submission" date="2022-07" db="EMBL/GenBank/DDBJ databases">
        <title>Genome analysis of Parmales, a sister group of diatoms, reveals the evolutionary specialization of diatoms from phago-mixotrophs to photoautotrophs.</title>
        <authorList>
            <person name="Ban H."/>
            <person name="Sato S."/>
            <person name="Yoshikawa S."/>
            <person name="Kazumasa Y."/>
            <person name="Nakamura Y."/>
            <person name="Ichinomiya M."/>
            <person name="Saitoh K."/>
            <person name="Sato N."/>
            <person name="Blanc-Mathieu R."/>
            <person name="Endo H."/>
            <person name="Kuwata A."/>
            <person name="Ogata H."/>
        </authorList>
    </citation>
    <scope>NUCLEOTIDE SEQUENCE</scope>
</reference>
<keyword evidence="5" id="KW-0234">DNA repair</keyword>
<protein>
    <recommendedName>
        <fullName evidence="8">UmuC domain-containing protein</fullName>
    </recommendedName>
</protein>
<evidence type="ECO:0000259" key="8">
    <source>
        <dbReference type="PROSITE" id="PS50173"/>
    </source>
</evidence>
<evidence type="ECO:0000256" key="1">
    <source>
        <dbReference type="ARBA" id="ARBA00004123"/>
    </source>
</evidence>
<dbReference type="GO" id="GO:0003887">
    <property type="term" value="F:DNA-directed DNA polymerase activity"/>
    <property type="evidence" value="ECO:0007669"/>
    <property type="project" value="TreeGrafter"/>
</dbReference>
<dbReference type="PROSITE" id="PS50173">
    <property type="entry name" value="UMUC"/>
    <property type="match status" value="1"/>
</dbReference>
<evidence type="ECO:0000256" key="3">
    <source>
        <dbReference type="ARBA" id="ARBA00022723"/>
    </source>
</evidence>
<dbReference type="GO" id="GO:0005657">
    <property type="term" value="C:replication fork"/>
    <property type="evidence" value="ECO:0007669"/>
    <property type="project" value="TreeGrafter"/>
</dbReference>
<dbReference type="Pfam" id="PF00817">
    <property type="entry name" value="IMS"/>
    <property type="match status" value="1"/>
</dbReference>
<dbReference type="GO" id="GO:0006281">
    <property type="term" value="P:DNA repair"/>
    <property type="evidence" value="ECO:0007669"/>
    <property type="project" value="UniProtKB-KW"/>
</dbReference>
<dbReference type="AlphaFoldDB" id="A0A9W7DMV8"/>
<keyword evidence="3" id="KW-0479">Metal-binding</keyword>
<evidence type="ECO:0000256" key="2">
    <source>
        <dbReference type="ARBA" id="ARBA00022679"/>
    </source>
</evidence>
<keyword evidence="2" id="KW-0808">Transferase</keyword>
<dbReference type="GO" id="GO:0046872">
    <property type="term" value="F:metal ion binding"/>
    <property type="evidence" value="ECO:0007669"/>
    <property type="project" value="UniProtKB-KW"/>
</dbReference>
<dbReference type="GO" id="GO:0042276">
    <property type="term" value="P:error-prone translesion synthesis"/>
    <property type="evidence" value="ECO:0007669"/>
    <property type="project" value="TreeGrafter"/>
</dbReference>
<dbReference type="SUPFAM" id="SSF56672">
    <property type="entry name" value="DNA/RNA polymerases"/>
    <property type="match status" value="1"/>
</dbReference>
<comment type="caution">
    <text evidence="9">The sequence shown here is derived from an EMBL/GenBank/DDBJ whole genome shotgun (WGS) entry which is preliminary data.</text>
</comment>
<dbReference type="GO" id="GO:0009314">
    <property type="term" value="P:response to radiation"/>
    <property type="evidence" value="ECO:0007669"/>
    <property type="project" value="TreeGrafter"/>
</dbReference>
<proteinExistence type="predicted"/>
<dbReference type="InterPro" id="IPR043502">
    <property type="entry name" value="DNA/RNA_pol_sf"/>
</dbReference>
<evidence type="ECO:0000313" key="9">
    <source>
        <dbReference type="EMBL" id="GMH48107.1"/>
    </source>
</evidence>
<accession>A0A9W7DMV8</accession>
<evidence type="ECO:0000256" key="6">
    <source>
        <dbReference type="ARBA" id="ARBA00023242"/>
    </source>
</evidence>
<dbReference type="InterPro" id="IPR052230">
    <property type="entry name" value="DNA_polymerase_eta"/>
</dbReference>
<dbReference type="SUPFAM" id="SSF100879">
    <property type="entry name" value="Lesion bypass DNA polymerase (Y-family), little finger domain"/>
    <property type="match status" value="1"/>
</dbReference>
<evidence type="ECO:0000256" key="4">
    <source>
        <dbReference type="ARBA" id="ARBA00022763"/>
    </source>
</evidence>
<dbReference type="EMBL" id="BRXZ01001860">
    <property type="protein sequence ID" value="GMH48107.1"/>
    <property type="molecule type" value="Genomic_DNA"/>
</dbReference>
<keyword evidence="6" id="KW-0539">Nucleus</keyword>
<comment type="subcellular location">
    <subcellularLocation>
        <location evidence="1">Nucleus</location>
    </subcellularLocation>
</comment>
<keyword evidence="10" id="KW-1185">Reference proteome</keyword>
<dbReference type="Gene3D" id="3.30.70.270">
    <property type="match status" value="2"/>
</dbReference>
<feature type="compositionally biased region" description="Gly residues" evidence="7">
    <location>
        <begin position="519"/>
        <end position="528"/>
    </location>
</feature>
<dbReference type="InterPro" id="IPR036775">
    <property type="entry name" value="DNA_pol_Y-fam_lit_finger_sf"/>
</dbReference>
<dbReference type="PANTHER" id="PTHR45873:SF1">
    <property type="entry name" value="DNA POLYMERASE ETA"/>
    <property type="match status" value="1"/>
</dbReference>
<dbReference type="GO" id="GO:0035861">
    <property type="term" value="C:site of double-strand break"/>
    <property type="evidence" value="ECO:0007669"/>
    <property type="project" value="TreeGrafter"/>
</dbReference>
<dbReference type="InterPro" id="IPR043128">
    <property type="entry name" value="Rev_trsase/Diguanyl_cyclase"/>
</dbReference>
<name>A0A9W7DMV8_9STRA</name>
<dbReference type="Gene3D" id="3.40.1170.60">
    <property type="match status" value="1"/>
</dbReference>
<feature type="region of interest" description="Disordered" evidence="7">
    <location>
        <begin position="515"/>
        <end position="548"/>
    </location>
</feature>
<keyword evidence="4" id="KW-0227">DNA damage</keyword>
<organism evidence="9 10">
    <name type="scientific">Triparma retinervis</name>
    <dbReference type="NCBI Taxonomy" id="2557542"/>
    <lineage>
        <taxon>Eukaryota</taxon>
        <taxon>Sar</taxon>
        <taxon>Stramenopiles</taxon>
        <taxon>Ochrophyta</taxon>
        <taxon>Bolidophyceae</taxon>
        <taxon>Parmales</taxon>
        <taxon>Triparmaceae</taxon>
        <taxon>Triparma</taxon>
    </lineage>
</organism>
<dbReference type="Proteomes" id="UP001165082">
    <property type="component" value="Unassembled WGS sequence"/>
</dbReference>
<dbReference type="InterPro" id="IPR001126">
    <property type="entry name" value="UmuC"/>
</dbReference>
<sequence length="590" mass="65302">MPKQRVIALLDLDCFYAQVEAVRLGIAWETTPMVVLQWGMVLAVSYPARELGIKRGDYWNQIKKIAPTTMGIHVEMEVLEDGLGEEEEVGMGLGLGGEEGEGKIATADGADSRERKYHQQFNMDKEEKQEALKRENGYIPDRSKGKASLERYRYCSGLIFDQIRTTMNTVAGAGNFILEKASIDELYLDLTKACDNAVTTEWAAHIIETVRRDVKSKVGYTMSAGISKNKTMAKLTASFCKPNGLSVLTPSGTETMLRSTKMRKVRNFGGKLGKKVLEVVMDERRGGDLEKYEGVTMMEVGLISVDSLMRHGFGRETAAFIFGLMNRGDEDEEVEMTKVGAPTKSITCFKDFKGFKEDFYPNNASEVVEKLGTGNHNWISLLSTEVAKRVEDDEVRNGRYPKTLAVLFGTKGAPSKSRRCRFPTGKGSALSDAVVKQVTTVLKSSDVWPISKLGVVAENFEERGNIAKAFQGGTAANAFTSTTNIKKRKEINAIGVQDQNINVKNRFETTSAHVKKVGRGGARAGGGGGEDDGGEKKRKTKVSMSDEELAREMQRKFDKEVEFASRRIGRKTEKKEISEKAKLTGFFKKL</sequence>
<evidence type="ECO:0000256" key="5">
    <source>
        <dbReference type="ARBA" id="ARBA00023204"/>
    </source>
</evidence>
<dbReference type="OrthoDB" id="447129at2759"/>
<feature type="domain" description="UmuC" evidence="8">
    <location>
        <begin position="7"/>
        <end position="269"/>
    </location>
</feature>
<dbReference type="Gene3D" id="3.30.1490.100">
    <property type="entry name" value="DNA polymerase, Y-family, little finger domain"/>
    <property type="match status" value="1"/>
</dbReference>
<dbReference type="GO" id="GO:0005634">
    <property type="term" value="C:nucleus"/>
    <property type="evidence" value="ECO:0007669"/>
    <property type="project" value="UniProtKB-SubCell"/>
</dbReference>
<dbReference type="PANTHER" id="PTHR45873">
    <property type="entry name" value="DNA POLYMERASE ETA"/>
    <property type="match status" value="1"/>
</dbReference>